<evidence type="ECO:0000256" key="10">
    <source>
        <dbReference type="PIRSR" id="PIRSR016323-2"/>
    </source>
</evidence>
<feature type="binding site" evidence="10">
    <location>
        <position position="223"/>
    </location>
    <ligand>
        <name>S-adenosyl-L-methionine</name>
        <dbReference type="ChEBI" id="CHEBI:59789"/>
    </ligand>
</feature>
<feature type="region of interest" description="Disordered" evidence="11">
    <location>
        <begin position="280"/>
        <end position="307"/>
    </location>
</feature>
<evidence type="ECO:0000259" key="12">
    <source>
        <dbReference type="PROSITE" id="PS51675"/>
    </source>
</evidence>
<dbReference type="PANTHER" id="PTHR13563:SF13">
    <property type="entry name" value="TRNA METHYLTRANSFERASE 10 HOMOLOG A"/>
    <property type="match status" value="1"/>
</dbReference>
<keyword evidence="5" id="KW-0949">S-adenosyl-L-methionine</keyword>
<evidence type="ECO:0000313" key="14">
    <source>
        <dbReference type="Proteomes" id="UP000001640"/>
    </source>
</evidence>
<sequence length="307" mass="35740">MSTPTESIADEKSSEPGILKRSTPLPPVPEGMSKKQWKKIWKKQQFQERKKEYADVRRAKRKRSKDTRRALIKEYEDRGEEVPEELKRAPRVNVNQQDSGIKIVLDCSFDDLMNDKEVVSLSNQITRAYSANRRADHFAHIKVSSFDKRLKVRFEGDLHDSNFGQWKNFEFVEDDHDIKGPDVDKSKLVYLTADTEEKLETLEPGMTYIVGGIVDKNRHKALCYEKAKELGIPTRRLPIDQYIQIEGRRVLTTTHVVQLMLKYFDNRDWKEAFESVLPPRKLELKTQPKKESSSSADDVEEKTENNI</sequence>
<dbReference type="EC" id="2.1.1.221" evidence="1"/>
<feature type="binding site" evidence="10">
    <location>
        <position position="191"/>
    </location>
    <ligand>
        <name>S-adenosyl-L-methionine</name>
        <dbReference type="ChEBI" id="CHEBI:59789"/>
    </ligand>
</feature>
<feature type="binding site" evidence="10">
    <location>
        <position position="211"/>
    </location>
    <ligand>
        <name>S-adenosyl-L-methionine</name>
        <dbReference type="ChEBI" id="CHEBI:59789"/>
    </ligand>
</feature>
<evidence type="ECO:0000256" key="6">
    <source>
        <dbReference type="ARBA" id="ARBA00031792"/>
    </source>
</evidence>
<dbReference type="AlphaFoldDB" id="G0V7I0"/>
<dbReference type="InterPro" id="IPR028564">
    <property type="entry name" value="MT_TRM10-typ"/>
</dbReference>
<dbReference type="EMBL" id="HE576752">
    <property type="protein sequence ID" value="CCC67428.1"/>
    <property type="molecule type" value="Genomic_DNA"/>
</dbReference>
<keyword evidence="14" id="KW-1185">Reference proteome</keyword>
<dbReference type="STRING" id="1064592.G0V7I0"/>
<dbReference type="KEGG" id="ncs:NCAS_0A08700"/>
<reference key="2">
    <citation type="submission" date="2011-08" db="EMBL/GenBank/DDBJ databases">
        <title>Genome sequence of Naumovozyma castellii.</title>
        <authorList>
            <person name="Gordon J.L."/>
            <person name="Armisen D."/>
            <person name="Proux-Wera E."/>
            <person name="OhEigeartaigh S.S."/>
            <person name="Byrne K.P."/>
            <person name="Wolfe K.H."/>
        </authorList>
    </citation>
    <scope>NUCLEOTIDE SEQUENCE</scope>
    <source>
        <strain>Type strain:CBS 4309</strain>
    </source>
</reference>
<gene>
    <name evidence="13" type="primary">NCAS0A08700</name>
    <name evidence="13" type="ordered locus">NCAS_0A08700</name>
</gene>
<protein>
    <recommendedName>
        <fullName evidence="2">tRNA (guanine(9)-N1)-methyltransferase</fullName>
        <ecNumber evidence="1">2.1.1.221</ecNumber>
    </recommendedName>
    <alternativeName>
        <fullName evidence="7">tRNA methyltransferase 10</fullName>
    </alternativeName>
    <alternativeName>
        <fullName evidence="6">tRNA(m1G9)-methyltransferase</fullName>
    </alternativeName>
</protein>
<dbReference type="PANTHER" id="PTHR13563">
    <property type="entry name" value="TRNA (GUANINE-9-) METHYLTRANSFERASE"/>
    <property type="match status" value="1"/>
</dbReference>
<dbReference type="GO" id="GO:0000049">
    <property type="term" value="F:tRNA binding"/>
    <property type="evidence" value="ECO:0007669"/>
    <property type="project" value="TreeGrafter"/>
</dbReference>
<evidence type="ECO:0000256" key="8">
    <source>
        <dbReference type="ARBA" id="ARBA00048434"/>
    </source>
</evidence>
<dbReference type="GO" id="GO:0052905">
    <property type="term" value="F:tRNA (guanosine(9)-N1)-methyltransferase activity"/>
    <property type="evidence" value="ECO:0007669"/>
    <property type="project" value="UniProtKB-EC"/>
</dbReference>
<dbReference type="PIRSF" id="PIRSF016323">
    <property type="entry name" value="tRNA_m1G_mtfrase_met"/>
    <property type="match status" value="1"/>
</dbReference>
<evidence type="ECO:0000313" key="13">
    <source>
        <dbReference type="EMBL" id="CCC67428.1"/>
    </source>
</evidence>
<dbReference type="FunCoup" id="G0V7I0">
    <property type="interactions" value="819"/>
</dbReference>
<organism evidence="13 14">
    <name type="scientific">Naumovozyma castellii</name>
    <name type="common">Yeast</name>
    <name type="synonym">Saccharomyces castellii</name>
    <dbReference type="NCBI Taxonomy" id="27288"/>
    <lineage>
        <taxon>Eukaryota</taxon>
        <taxon>Fungi</taxon>
        <taxon>Dikarya</taxon>
        <taxon>Ascomycota</taxon>
        <taxon>Saccharomycotina</taxon>
        <taxon>Saccharomycetes</taxon>
        <taxon>Saccharomycetales</taxon>
        <taxon>Saccharomycetaceae</taxon>
        <taxon>Naumovozyma</taxon>
    </lineage>
</organism>
<dbReference type="OMA" id="FKKNDGW"/>
<evidence type="ECO:0000256" key="1">
    <source>
        <dbReference type="ARBA" id="ARBA00012797"/>
    </source>
</evidence>
<reference evidence="13 14" key="1">
    <citation type="journal article" date="2011" name="Proc. Natl. Acad. Sci. U.S.A.">
        <title>Evolutionary erosion of yeast sex chromosomes by mating-type switching accidents.</title>
        <authorList>
            <person name="Gordon J.L."/>
            <person name="Armisen D."/>
            <person name="Proux-Wera E."/>
            <person name="Oheigeartaigh S.S."/>
            <person name="Byrne K.P."/>
            <person name="Wolfe K.H."/>
        </authorList>
    </citation>
    <scope>NUCLEOTIDE SEQUENCE [LARGE SCALE GENOMIC DNA]</scope>
    <source>
        <strain evidence="14">ATCC 76901 / BCRC 22586 / CBS 4309 / NBRC 1992 / NRRL Y-12630</strain>
    </source>
</reference>
<dbReference type="Gene3D" id="3.40.1280.30">
    <property type="match status" value="1"/>
</dbReference>
<comment type="catalytic activity">
    <reaction evidence="8">
        <text>guanosine(9) in tRNA + S-adenosyl-L-methionine = N(1)-methylguanosine(9) in tRNA + S-adenosyl-L-homocysteine + H(+)</text>
        <dbReference type="Rhea" id="RHEA:43156"/>
        <dbReference type="Rhea" id="RHEA-COMP:10367"/>
        <dbReference type="Rhea" id="RHEA-COMP:10368"/>
        <dbReference type="ChEBI" id="CHEBI:15378"/>
        <dbReference type="ChEBI" id="CHEBI:57856"/>
        <dbReference type="ChEBI" id="CHEBI:59789"/>
        <dbReference type="ChEBI" id="CHEBI:73542"/>
        <dbReference type="ChEBI" id="CHEBI:74269"/>
        <dbReference type="EC" id="2.1.1.221"/>
    </reaction>
</comment>
<dbReference type="GO" id="GO:0002939">
    <property type="term" value="P:tRNA N1-guanine methylation"/>
    <property type="evidence" value="ECO:0007669"/>
    <property type="project" value="EnsemblFungi"/>
</dbReference>
<dbReference type="RefSeq" id="XP_003673809.1">
    <property type="nucleotide sequence ID" value="XM_003673761.1"/>
</dbReference>
<evidence type="ECO:0000256" key="3">
    <source>
        <dbReference type="ARBA" id="ARBA00022603"/>
    </source>
</evidence>
<dbReference type="InterPro" id="IPR038459">
    <property type="entry name" value="MT_TRM10-typ_sf"/>
</dbReference>
<dbReference type="OrthoDB" id="278300at2759"/>
<dbReference type="CDD" id="cd18089">
    <property type="entry name" value="SPOUT_Trm10-like"/>
    <property type="match status" value="1"/>
</dbReference>
<feature type="binding site" evidence="10">
    <location>
        <position position="237"/>
    </location>
    <ligand>
        <name>S-adenosyl-L-methionine</name>
        <dbReference type="ChEBI" id="CHEBI:59789"/>
    </ligand>
</feature>
<dbReference type="InterPro" id="IPR007356">
    <property type="entry name" value="tRNA_m1G_MeTrfase_euk"/>
</dbReference>
<evidence type="ECO:0000256" key="7">
    <source>
        <dbReference type="ARBA" id="ARBA00032166"/>
    </source>
</evidence>
<evidence type="ECO:0000256" key="2">
    <source>
        <dbReference type="ARBA" id="ARBA00020451"/>
    </source>
</evidence>
<dbReference type="eggNOG" id="KOG2967">
    <property type="taxonomic scope" value="Eukaryota"/>
</dbReference>
<evidence type="ECO:0000256" key="9">
    <source>
        <dbReference type="PIRSR" id="PIRSR016323-1"/>
    </source>
</evidence>
<evidence type="ECO:0000256" key="11">
    <source>
        <dbReference type="SAM" id="MobiDB-lite"/>
    </source>
</evidence>
<keyword evidence="3" id="KW-0489">Methyltransferase</keyword>
<dbReference type="GO" id="GO:0005634">
    <property type="term" value="C:nucleus"/>
    <property type="evidence" value="ECO:0007669"/>
    <property type="project" value="TreeGrafter"/>
</dbReference>
<feature type="domain" description="SAM-dependent MTase TRM10-type" evidence="12">
    <location>
        <begin position="89"/>
        <end position="284"/>
    </location>
</feature>
<accession>G0V7I0</accession>
<dbReference type="InParanoid" id="G0V7I0"/>
<dbReference type="PROSITE" id="PS51675">
    <property type="entry name" value="SAM_MT_TRM10"/>
    <property type="match status" value="1"/>
</dbReference>
<evidence type="ECO:0000256" key="4">
    <source>
        <dbReference type="ARBA" id="ARBA00022679"/>
    </source>
</evidence>
<feature type="active site" description="Proton acceptor" evidence="9">
    <location>
        <position position="215"/>
    </location>
</feature>
<feature type="region of interest" description="Disordered" evidence="11">
    <location>
        <begin position="1"/>
        <end position="37"/>
    </location>
</feature>
<keyword evidence="4" id="KW-0808">Transferase</keyword>
<proteinExistence type="predicted"/>
<dbReference type="GeneID" id="96900907"/>
<dbReference type="HOGENOM" id="CLU_034384_1_0_1"/>
<evidence type="ECO:0000256" key="5">
    <source>
        <dbReference type="ARBA" id="ARBA00022691"/>
    </source>
</evidence>
<dbReference type="Proteomes" id="UP000001640">
    <property type="component" value="Chromosome 1"/>
</dbReference>
<name>G0V7I0_NAUCA</name>
<feature type="compositionally biased region" description="Basic and acidic residues" evidence="11">
    <location>
        <begin position="280"/>
        <end position="292"/>
    </location>
</feature>
<dbReference type="InterPro" id="IPR016653">
    <property type="entry name" value="TRM10/TRM10A"/>
</dbReference>